<dbReference type="PANTHER" id="PTHR38899:SF1">
    <property type="entry name" value="PROTEIN KINASE"/>
    <property type="match status" value="1"/>
</dbReference>
<comment type="caution">
    <text evidence="2">The sequence shown here is derived from an EMBL/GenBank/DDBJ whole genome shotgun (WGS) entry which is preliminary data.</text>
</comment>
<name>A0ABP0NRR2_9DINO</name>
<evidence type="ECO:0000313" key="3">
    <source>
        <dbReference type="Proteomes" id="UP001642484"/>
    </source>
</evidence>
<organism evidence="2 3">
    <name type="scientific">Durusdinium trenchii</name>
    <dbReference type="NCBI Taxonomy" id="1381693"/>
    <lineage>
        <taxon>Eukaryota</taxon>
        <taxon>Sar</taxon>
        <taxon>Alveolata</taxon>
        <taxon>Dinophyceae</taxon>
        <taxon>Suessiales</taxon>
        <taxon>Symbiodiniaceae</taxon>
        <taxon>Durusdinium</taxon>
    </lineage>
</organism>
<sequence>MPHEPRIRHPGADQDRPFPALLTKLHQLATPAVEDEWIEPEEASLCGTPYRRPQQKISHAELMARREFPAVAERILRELRGGDGRRFSSPAVSTMDALQQVLPLSPKAPGARRATVAAVLSLAPEEDGVVIPRRREQTWAGQEVEETRKLAELEDTEEEVPAVHRQPSGESIASSSACWKHPDSVIFIIDWDDTIFPTTWIQKKDWFGQWTRAVKLGELLCSEDLDISSEDQAFLDELDRVASSFLLAASYLGHVSCVTLAQRPWQTRTMQAFLPKLSTQWEKLQVSVSYAREEKAFHGNDVFSDPNPSEYEMLREMAYAKKKQKAMERVLRNFYKKGERSSTGGDDRHLRFALVVGGRTWPRWQRALAGCKATTYTYIARLSGVFFKALLGGYWSPLPFPCIFIL</sequence>
<evidence type="ECO:0000256" key="1">
    <source>
        <dbReference type="SAM" id="MobiDB-lite"/>
    </source>
</evidence>
<gene>
    <name evidence="2" type="ORF">CCMP2556_LOCUS32531</name>
</gene>
<dbReference type="PANTHER" id="PTHR38899">
    <property type="entry name" value="DOMAIN OOKINETE PROTEIN, PUTATIVE-RELATED"/>
    <property type="match status" value="1"/>
</dbReference>
<reference evidence="2 3" key="1">
    <citation type="submission" date="2024-02" db="EMBL/GenBank/DDBJ databases">
        <authorList>
            <person name="Chen Y."/>
            <person name="Shah S."/>
            <person name="Dougan E. K."/>
            <person name="Thang M."/>
            <person name="Chan C."/>
        </authorList>
    </citation>
    <scope>NUCLEOTIDE SEQUENCE [LARGE SCALE GENOMIC DNA]</scope>
</reference>
<evidence type="ECO:0008006" key="4">
    <source>
        <dbReference type="Google" id="ProtNLM"/>
    </source>
</evidence>
<feature type="region of interest" description="Disordered" evidence="1">
    <location>
        <begin position="153"/>
        <end position="175"/>
    </location>
</feature>
<evidence type="ECO:0000313" key="2">
    <source>
        <dbReference type="EMBL" id="CAK9066254.1"/>
    </source>
</evidence>
<proteinExistence type="predicted"/>
<dbReference type="Proteomes" id="UP001642484">
    <property type="component" value="Unassembled WGS sequence"/>
</dbReference>
<keyword evidence="3" id="KW-1185">Reference proteome</keyword>
<dbReference type="EMBL" id="CAXAMN010022084">
    <property type="protein sequence ID" value="CAK9066254.1"/>
    <property type="molecule type" value="Genomic_DNA"/>
</dbReference>
<protein>
    <recommendedName>
        <fullName evidence="4">Swiss Army Knife RNA repair protein HAD domain-containing protein</fullName>
    </recommendedName>
</protein>
<accession>A0ABP0NRR2</accession>